<evidence type="ECO:0000256" key="2">
    <source>
        <dbReference type="ARBA" id="ARBA00022475"/>
    </source>
</evidence>
<dbReference type="AlphaFoldDB" id="A0A934RJX5"/>
<feature type="transmembrane region" description="Helical" evidence="7">
    <location>
        <begin position="162"/>
        <end position="182"/>
    </location>
</feature>
<keyword evidence="5 7" id="KW-0472">Membrane</keyword>
<feature type="transmembrane region" description="Helical" evidence="7">
    <location>
        <begin position="121"/>
        <end position="142"/>
    </location>
</feature>
<dbReference type="RefSeq" id="WP_200390235.1">
    <property type="nucleotide sequence ID" value="NZ_JAENIO010000003.1"/>
</dbReference>
<evidence type="ECO:0000256" key="1">
    <source>
        <dbReference type="ARBA" id="ARBA00004651"/>
    </source>
</evidence>
<evidence type="ECO:0000256" key="7">
    <source>
        <dbReference type="SAM" id="Phobius"/>
    </source>
</evidence>
<comment type="subcellular location">
    <subcellularLocation>
        <location evidence="1">Cell membrane</location>
        <topology evidence="1">Multi-pass membrane protein</topology>
    </subcellularLocation>
    <subcellularLocation>
        <location evidence="6">Membrane</location>
        <topology evidence="6">Multi-pass membrane protein</topology>
    </subcellularLocation>
</comment>
<feature type="domain" description="MotA/TolQ/ExbB proton channel" evidence="8">
    <location>
        <begin position="72"/>
        <end position="194"/>
    </location>
</feature>
<dbReference type="GO" id="GO:0017038">
    <property type="term" value="P:protein import"/>
    <property type="evidence" value="ECO:0007669"/>
    <property type="project" value="TreeGrafter"/>
</dbReference>
<feature type="transmembrane region" description="Helical" evidence="7">
    <location>
        <begin position="12"/>
        <end position="34"/>
    </location>
</feature>
<name>A0A934RJX5_9BACT</name>
<dbReference type="InterPro" id="IPR050790">
    <property type="entry name" value="ExbB/TolQ_transport"/>
</dbReference>
<comment type="caution">
    <text evidence="9">The sequence shown here is derived from an EMBL/GenBank/DDBJ whole genome shotgun (WGS) entry which is preliminary data.</text>
</comment>
<dbReference type="InterPro" id="IPR002898">
    <property type="entry name" value="MotA_ExbB_proton_chnl"/>
</dbReference>
<dbReference type="Pfam" id="PF01618">
    <property type="entry name" value="MotA_ExbB"/>
    <property type="match status" value="1"/>
</dbReference>
<dbReference type="PANTHER" id="PTHR30625">
    <property type="entry name" value="PROTEIN TOLQ"/>
    <property type="match status" value="1"/>
</dbReference>
<keyword evidence="10" id="KW-1185">Reference proteome</keyword>
<evidence type="ECO:0000313" key="10">
    <source>
        <dbReference type="Proteomes" id="UP000604083"/>
    </source>
</evidence>
<comment type="similarity">
    <text evidence="6">Belongs to the exbB/tolQ family.</text>
</comment>
<dbReference type="Proteomes" id="UP000604083">
    <property type="component" value="Unassembled WGS sequence"/>
</dbReference>
<evidence type="ECO:0000256" key="5">
    <source>
        <dbReference type="ARBA" id="ARBA00023136"/>
    </source>
</evidence>
<keyword evidence="6" id="KW-0653">Protein transport</keyword>
<evidence type="ECO:0000256" key="4">
    <source>
        <dbReference type="ARBA" id="ARBA00022989"/>
    </source>
</evidence>
<dbReference type="GO" id="GO:0005886">
    <property type="term" value="C:plasma membrane"/>
    <property type="evidence" value="ECO:0007669"/>
    <property type="project" value="UniProtKB-SubCell"/>
</dbReference>
<gene>
    <name evidence="9" type="ORF">JIN78_01895</name>
</gene>
<accession>A0A934RJX5</accession>
<dbReference type="PANTHER" id="PTHR30625:SF11">
    <property type="entry name" value="MOTA_TOLQ_EXBB PROTON CHANNEL DOMAIN-CONTAINING PROTEIN"/>
    <property type="match status" value="1"/>
</dbReference>
<keyword evidence="6" id="KW-0813">Transport</keyword>
<sequence>MPLIEILGQGGVMMIPLALMALLALILIALYTLTIRRAAVVTNRFMNAADGMLRKKDFMGLLSYSHRRSEMVARLTSRTLQFVTENPGATTTEVRDVAETEGSRQASILAQRINWLGDIGAIAPMLGLLGTVIGMIKSFMLISQGSVGNLPMLLANGVSEALVTTASGLVIGITAMVFHSFFKGRVNRLLSEFEAASTHLINLLISQAKAPRPPIQAAPQPANAPGLVSGEMYGPQDVVMPQE</sequence>
<keyword evidence="2" id="KW-1003">Cell membrane</keyword>
<evidence type="ECO:0000313" key="9">
    <source>
        <dbReference type="EMBL" id="MBK1832799.1"/>
    </source>
</evidence>
<evidence type="ECO:0000256" key="6">
    <source>
        <dbReference type="RuleBase" id="RU004057"/>
    </source>
</evidence>
<dbReference type="EMBL" id="JAENIO010000003">
    <property type="protein sequence ID" value="MBK1832799.1"/>
    <property type="molecule type" value="Genomic_DNA"/>
</dbReference>
<keyword evidence="4 7" id="KW-1133">Transmembrane helix</keyword>
<evidence type="ECO:0000256" key="3">
    <source>
        <dbReference type="ARBA" id="ARBA00022692"/>
    </source>
</evidence>
<protein>
    <submittedName>
        <fullName evidence="9">MotA/TolQ/ExbB proton channel family protein</fullName>
    </submittedName>
</protein>
<keyword evidence="3 7" id="KW-0812">Transmembrane</keyword>
<reference evidence="9" key="1">
    <citation type="submission" date="2021-01" db="EMBL/GenBank/DDBJ databases">
        <title>Modified the classification status of verrucomicrobia.</title>
        <authorList>
            <person name="Feng X."/>
        </authorList>
    </citation>
    <scope>NUCLEOTIDE SEQUENCE</scope>
    <source>
        <strain evidence="9">KCTC 12986</strain>
    </source>
</reference>
<organism evidence="9 10">
    <name type="scientific">Roseibacillus ishigakijimensis</name>
    <dbReference type="NCBI Taxonomy" id="454146"/>
    <lineage>
        <taxon>Bacteria</taxon>
        <taxon>Pseudomonadati</taxon>
        <taxon>Verrucomicrobiota</taxon>
        <taxon>Verrucomicrobiia</taxon>
        <taxon>Verrucomicrobiales</taxon>
        <taxon>Verrucomicrobiaceae</taxon>
        <taxon>Roseibacillus</taxon>
    </lineage>
</organism>
<proteinExistence type="inferred from homology"/>
<evidence type="ECO:0000259" key="8">
    <source>
        <dbReference type="Pfam" id="PF01618"/>
    </source>
</evidence>